<dbReference type="AlphaFoldDB" id="A0ABD1IW26"/>
<reference evidence="4 5" key="1">
    <citation type="submission" date="2024-09" db="EMBL/GenBank/DDBJ databases">
        <title>A chromosome-level genome assembly of Gray's grenadier anchovy, Coilia grayii.</title>
        <authorList>
            <person name="Fu Z."/>
        </authorList>
    </citation>
    <scope>NUCLEOTIDE SEQUENCE [LARGE SCALE GENOMIC DNA]</scope>
    <source>
        <strain evidence="4">G4</strain>
        <tissue evidence="4">Muscle</tissue>
    </source>
</reference>
<dbReference type="Pfam" id="PF05461">
    <property type="entry name" value="ApoL"/>
    <property type="match status" value="1"/>
</dbReference>
<evidence type="ECO:0008006" key="6">
    <source>
        <dbReference type="Google" id="ProtNLM"/>
    </source>
</evidence>
<proteinExistence type="inferred from homology"/>
<keyword evidence="5" id="KW-1185">Reference proteome</keyword>
<gene>
    <name evidence="4" type="ORF">ACEWY4_024912</name>
</gene>
<feature type="transmembrane region" description="Helical" evidence="3">
    <location>
        <begin position="68"/>
        <end position="87"/>
    </location>
</feature>
<keyword evidence="3" id="KW-0472">Membrane</keyword>
<dbReference type="PANTHER" id="PTHR14096:SF28">
    <property type="entry name" value="APOLIPOPROTEIN L, 1-RELATED"/>
    <property type="match status" value="1"/>
</dbReference>
<comment type="similarity">
    <text evidence="1">Belongs to the apolipoprotein L family.</text>
</comment>
<organism evidence="4 5">
    <name type="scientific">Coilia grayii</name>
    <name type="common">Gray's grenadier anchovy</name>
    <dbReference type="NCBI Taxonomy" id="363190"/>
    <lineage>
        <taxon>Eukaryota</taxon>
        <taxon>Metazoa</taxon>
        <taxon>Chordata</taxon>
        <taxon>Craniata</taxon>
        <taxon>Vertebrata</taxon>
        <taxon>Euteleostomi</taxon>
        <taxon>Actinopterygii</taxon>
        <taxon>Neopterygii</taxon>
        <taxon>Teleostei</taxon>
        <taxon>Clupei</taxon>
        <taxon>Clupeiformes</taxon>
        <taxon>Clupeoidei</taxon>
        <taxon>Engraulidae</taxon>
        <taxon>Coilinae</taxon>
        <taxon>Coilia</taxon>
    </lineage>
</organism>
<evidence type="ECO:0000313" key="4">
    <source>
        <dbReference type="EMBL" id="KAL2079168.1"/>
    </source>
</evidence>
<dbReference type="Proteomes" id="UP001591681">
    <property type="component" value="Unassembled WGS sequence"/>
</dbReference>
<dbReference type="InterPro" id="IPR008405">
    <property type="entry name" value="ApoL"/>
</dbReference>
<evidence type="ECO:0000256" key="2">
    <source>
        <dbReference type="SAM" id="Coils"/>
    </source>
</evidence>
<dbReference type="EMBL" id="JBHFQA010000022">
    <property type="protein sequence ID" value="KAL2079168.1"/>
    <property type="molecule type" value="Genomic_DNA"/>
</dbReference>
<keyword evidence="2" id="KW-0175">Coiled coil</keyword>
<evidence type="ECO:0000256" key="3">
    <source>
        <dbReference type="SAM" id="Phobius"/>
    </source>
</evidence>
<evidence type="ECO:0000313" key="5">
    <source>
        <dbReference type="Proteomes" id="UP001591681"/>
    </source>
</evidence>
<accession>A0ABD1IW26</accession>
<dbReference type="PANTHER" id="PTHR14096">
    <property type="entry name" value="APOLIPOPROTEIN L"/>
    <property type="match status" value="1"/>
</dbReference>
<feature type="coiled-coil region" evidence="2">
    <location>
        <begin position="209"/>
        <end position="240"/>
    </location>
</feature>
<keyword evidence="3" id="KW-0812">Transmembrane</keyword>
<sequence>MFIKSFSTEKLNTIKWNISELEKITEELETMHRRATIGGLAGGVIGAAGGVASLVGLALAPFTFGTSLIVTGVGVGVATAGGVTGAASNITKMTKSKEFQDKIKGILEYCERELKPLIESLNRFQTTANGLQAAVTTGRAMSGLTQITKLTSLVTLSAQAAKAVGVFGRTVPILSSLTLILDVFTIASDAKEIHQMRMRDQGEKPESEMLKFIDEMKQAAATLKEALNELERMKDVIIRNMKF</sequence>
<comment type="caution">
    <text evidence="4">The sequence shown here is derived from an EMBL/GenBank/DDBJ whole genome shotgun (WGS) entry which is preliminary data.</text>
</comment>
<name>A0ABD1IW26_9TELE</name>
<evidence type="ECO:0000256" key="1">
    <source>
        <dbReference type="ARBA" id="ARBA00010090"/>
    </source>
</evidence>
<protein>
    <recommendedName>
        <fullName evidence="6">Apolipoprotein L3</fullName>
    </recommendedName>
</protein>
<feature type="transmembrane region" description="Helical" evidence="3">
    <location>
        <begin position="40"/>
        <end position="62"/>
    </location>
</feature>
<keyword evidence="3" id="KW-1133">Transmembrane helix</keyword>